<feature type="chain" id="PRO_5021231388" description="Calphotin-like" evidence="2">
    <location>
        <begin position="26"/>
        <end position="282"/>
    </location>
</feature>
<feature type="compositionally biased region" description="Low complexity" evidence="1">
    <location>
        <begin position="237"/>
        <end position="249"/>
    </location>
</feature>
<dbReference type="AlphaFoldDB" id="A0A182R4J1"/>
<organism evidence="3">
    <name type="scientific">Anopheles funestus</name>
    <name type="common">African malaria mosquito</name>
    <dbReference type="NCBI Taxonomy" id="62324"/>
    <lineage>
        <taxon>Eukaryota</taxon>
        <taxon>Metazoa</taxon>
        <taxon>Ecdysozoa</taxon>
        <taxon>Arthropoda</taxon>
        <taxon>Hexapoda</taxon>
        <taxon>Insecta</taxon>
        <taxon>Pterygota</taxon>
        <taxon>Neoptera</taxon>
        <taxon>Endopterygota</taxon>
        <taxon>Diptera</taxon>
        <taxon>Nematocera</taxon>
        <taxon>Culicoidea</taxon>
        <taxon>Culicidae</taxon>
        <taxon>Anophelinae</taxon>
        <taxon>Anopheles</taxon>
    </lineage>
</organism>
<evidence type="ECO:0000313" key="3">
    <source>
        <dbReference type="EnsemblMetazoa" id="AFUN001083-PA"/>
    </source>
</evidence>
<evidence type="ECO:0000256" key="1">
    <source>
        <dbReference type="SAM" id="MobiDB-lite"/>
    </source>
</evidence>
<feature type="signal peptide" evidence="2">
    <location>
        <begin position="1"/>
        <end position="25"/>
    </location>
</feature>
<keyword evidence="2" id="KW-0732">Signal</keyword>
<evidence type="ECO:0000256" key="2">
    <source>
        <dbReference type="SAM" id="SignalP"/>
    </source>
</evidence>
<sequence>MAVTSLLRSFILLAVTFMLSTITEAGLAAGPYLAAPLAVPVAATYNVPSQGVLRTAYSQLVGRSYAPSFVPVASSLAYAATSPLLAPVVKAVPTVYAAPPQLVAGPVLKTVRPYAVETPLTYAAPAVAAVAPVVRTAAAVPAPVFSPSVLSTRLAPLPAVGVAPALNPALASTPAASLPGVIDARTANPTPSGTPATIQQAFVTAFGSQEGIRLVGAVGSAFEGAPTNVEIARAAPDGQDDAAQQGRLANPAPATPENFGVQQQTPFNEYGLPVPAGAPANL</sequence>
<accession>A0A182R4J1</accession>
<name>A0A182R4J1_ANOFN</name>
<dbReference type="VEuPathDB" id="VectorBase:AFUN001083"/>
<feature type="region of interest" description="Disordered" evidence="1">
    <location>
        <begin position="237"/>
        <end position="282"/>
    </location>
</feature>
<evidence type="ECO:0008006" key="4">
    <source>
        <dbReference type="Google" id="ProtNLM"/>
    </source>
</evidence>
<protein>
    <recommendedName>
        <fullName evidence="4">Calphotin-like</fullName>
    </recommendedName>
</protein>
<reference evidence="3" key="1">
    <citation type="submission" date="2020-05" db="UniProtKB">
        <authorList>
            <consortium name="EnsemblMetazoa"/>
        </authorList>
    </citation>
    <scope>IDENTIFICATION</scope>
    <source>
        <strain evidence="3">FUMOZ</strain>
    </source>
</reference>
<proteinExistence type="predicted"/>
<dbReference type="VEuPathDB" id="VectorBase:AFUN2_000671"/>
<dbReference type="EnsemblMetazoa" id="AFUN001083-RA">
    <property type="protein sequence ID" value="AFUN001083-PA"/>
    <property type="gene ID" value="AFUN001083"/>
</dbReference>